<dbReference type="InterPro" id="IPR025558">
    <property type="entry name" value="DUF4283"/>
</dbReference>
<name>A0A6J0L4E5_RAPSA</name>
<feature type="domain" description="DUF4283" evidence="2">
    <location>
        <begin position="24"/>
        <end position="102"/>
    </location>
</feature>
<organism evidence="3 4">
    <name type="scientific">Raphanus sativus</name>
    <name type="common">Radish</name>
    <name type="synonym">Raphanus raphanistrum var. sativus</name>
    <dbReference type="NCBI Taxonomy" id="3726"/>
    <lineage>
        <taxon>Eukaryota</taxon>
        <taxon>Viridiplantae</taxon>
        <taxon>Streptophyta</taxon>
        <taxon>Embryophyta</taxon>
        <taxon>Tracheophyta</taxon>
        <taxon>Spermatophyta</taxon>
        <taxon>Magnoliopsida</taxon>
        <taxon>eudicotyledons</taxon>
        <taxon>Gunneridae</taxon>
        <taxon>Pentapetalae</taxon>
        <taxon>rosids</taxon>
        <taxon>malvids</taxon>
        <taxon>Brassicales</taxon>
        <taxon>Brassicaceae</taxon>
        <taxon>Brassiceae</taxon>
        <taxon>Raphanus</taxon>
    </lineage>
</organism>
<dbReference type="PANTHER" id="PTHR31286:SF113">
    <property type="entry name" value="DUF4283 DOMAIN-CONTAINING PROTEIN"/>
    <property type="match status" value="1"/>
</dbReference>
<feature type="compositionally biased region" description="Basic and acidic residues" evidence="1">
    <location>
        <begin position="254"/>
        <end position="286"/>
    </location>
</feature>
<dbReference type="Pfam" id="PF14111">
    <property type="entry name" value="DUF4283"/>
    <property type="match status" value="1"/>
</dbReference>
<proteinExistence type="predicted"/>
<dbReference type="Proteomes" id="UP000504610">
    <property type="component" value="Chromosome 9"/>
</dbReference>
<dbReference type="KEGG" id="rsz:108826145"/>
<evidence type="ECO:0000256" key="1">
    <source>
        <dbReference type="SAM" id="MobiDB-lite"/>
    </source>
</evidence>
<reference evidence="3" key="1">
    <citation type="journal article" date="2019" name="Database">
        <title>The radish genome database (RadishGD): an integrated information resource for radish genomics.</title>
        <authorList>
            <person name="Yu H.J."/>
            <person name="Baek S."/>
            <person name="Lee Y.J."/>
            <person name="Cho A."/>
            <person name="Mun J.H."/>
        </authorList>
    </citation>
    <scope>NUCLEOTIDE SEQUENCE [LARGE SCALE GENOMIC DNA]</scope>
    <source>
        <strain evidence="3">cv. WK10039</strain>
    </source>
</reference>
<evidence type="ECO:0000259" key="2">
    <source>
        <dbReference type="Pfam" id="PF14111"/>
    </source>
</evidence>
<gene>
    <name evidence="4" type="primary">LOC108826145</name>
</gene>
<feature type="compositionally biased region" description="Basic and acidic residues" evidence="1">
    <location>
        <begin position="296"/>
        <end position="325"/>
    </location>
</feature>
<evidence type="ECO:0000313" key="4">
    <source>
        <dbReference type="RefSeq" id="XP_018455027.2"/>
    </source>
</evidence>
<dbReference type="PANTHER" id="PTHR31286">
    <property type="entry name" value="GLYCINE-RICH CELL WALL STRUCTURAL PROTEIN 1.8-LIKE"/>
    <property type="match status" value="1"/>
</dbReference>
<dbReference type="RefSeq" id="XP_018455027.2">
    <property type="nucleotide sequence ID" value="XM_018599525.2"/>
</dbReference>
<feature type="region of interest" description="Disordered" evidence="1">
    <location>
        <begin position="247"/>
        <end position="356"/>
    </location>
</feature>
<keyword evidence="3" id="KW-1185">Reference proteome</keyword>
<dbReference type="GeneID" id="108826145"/>
<dbReference type="AlphaFoldDB" id="A0A6J0L4E5"/>
<reference evidence="4" key="2">
    <citation type="submission" date="2025-08" db="UniProtKB">
        <authorList>
            <consortium name="RefSeq"/>
        </authorList>
    </citation>
    <scope>IDENTIFICATION</scope>
    <source>
        <tissue evidence="4">Leaf</tissue>
    </source>
</reference>
<sequence length="527" mass="59353">MGEGTRKRLKITVAHFDNSDLIKSCSKILMGRCMNPPAQEMKALLSNLPKIWKLEDRVVGKDLGLGKFQFEFENEEDIEGVLKFQPYHFDFWMIALAKWQPKRSLNYPSEIPFWVRVLGVSKEFRTAPNFESIGDAIGRVIEVDLDLMRVLVVVDAFKELCFETSVDFKGGEFYDGEEVPILLRYEKLFGYCEFCGSLCHHKGICPTTKGFKQVPERKMEAIEGNGGWHEGHKYDDRARSYKGVVLHGNGTQQNRERDSREYTGKGKGKMIDDTKSKWVRMADKSNRKPSGTKVNNRGEGEVSNHKSPRREDTRSHDQEGKKDGSLGRIIANQTQLGAQEDEKEEGEIRIEDNGNMSLPSKEFQEQLAKTQAVGTEVVSDPTDAVQGLKQLQGLVEGNLKIGEEEMMEWDDLDAEDDLPEPTEEELAAMSLELEEHAALGDIDDTEAPLVVVEEKGQQVEEEAMKQVTKKRLFKNTVSTAASSKMRSAKALASPRKKVPARPGNRAGDKYQQETKVASNLLAVHQKP</sequence>
<evidence type="ECO:0000313" key="3">
    <source>
        <dbReference type="Proteomes" id="UP000504610"/>
    </source>
</evidence>
<dbReference type="OrthoDB" id="692417at2759"/>
<accession>A0A6J0L4E5</accession>
<protein>
    <submittedName>
        <fullName evidence="4">Uncharacterized protein LOC108826145</fullName>
    </submittedName>
</protein>
<dbReference type="InterPro" id="IPR040256">
    <property type="entry name" value="At4g02000-like"/>
</dbReference>
<feature type="region of interest" description="Disordered" evidence="1">
    <location>
        <begin position="478"/>
        <end position="527"/>
    </location>
</feature>